<organism evidence="1 2">
    <name type="scientific">Panagrolaimus sp. PS1159</name>
    <dbReference type="NCBI Taxonomy" id="55785"/>
    <lineage>
        <taxon>Eukaryota</taxon>
        <taxon>Metazoa</taxon>
        <taxon>Ecdysozoa</taxon>
        <taxon>Nematoda</taxon>
        <taxon>Chromadorea</taxon>
        <taxon>Rhabditida</taxon>
        <taxon>Tylenchina</taxon>
        <taxon>Panagrolaimomorpha</taxon>
        <taxon>Panagrolaimoidea</taxon>
        <taxon>Panagrolaimidae</taxon>
        <taxon>Panagrolaimus</taxon>
    </lineage>
</organism>
<protein>
    <submittedName>
        <fullName evidence="2">Uncharacterized protein</fullName>
    </submittedName>
</protein>
<accession>A0AC35EW91</accession>
<proteinExistence type="predicted"/>
<dbReference type="WBParaSite" id="PS1159_v2.g11324.t1">
    <property type="protein sequence ID" value="PS1159_v2.g11324.t1"/>
    <property type="gene ID" value="PS1159_v2.g11324"/>
</dbReference>
<name>A0AC35EW91_9BILA</name>
<evidence type="ECO:0000313" key="1">
    <source>
        <dbReference type="Proteomes" id="UP000887580"/>
    </source>
</evidence>
<sequence>MLNPQIRFFTEFFNLDLPADFIEELEHLNEITLENRLTENPPNIFEYRDIPQEIQDALYALLSEYRKIYEFWE</sequence>
<evidence type="ECO:0000313" key="2">
    <source>
        <dbReference type="WBParaSite" id="PS1159_v2.g11324.t1"/>
    </source>
</evidence>
<reference evidence="2" key="1">
    <citation type="submission" date="2022-11" db="UniProtKB">
        <authorList>
            <consortium name="WormBaseParasite"/>
        </authorList>
    </citation>
    <scope>IDENTIFICATION</scope>
</reference>
<dbReference type="Proteomes" id="UP000887580">
    <property type="component" value="Unplaced"/>
</dbReference>